<reference evidence="2" key="1">
    <citation type="journal article" date="2019" name="Int. J. Syst. Evol. Microbiol.">
        <title>The Global Catalogue of Microorganisms (GCM) 10K type strain sequencing project: providing services to taxonomists for standard genome sequencing and annotation.</title>
        <authorList>
            <consortium name="The Broad Institute Genomics Platform"/>
            <consortium name="The Broad Institute Genome Sequencing Center for Infectious Disease"/>
            <person name="Wu L."/>
            <person name="Ma J."/>
        </authorList>
    </citation>
    <scope>NUCLEOTIDE SEQUENCE [LARGE SCALE GENOMIC DNA]</scope>
    <source>
        <strain evidence="2">JCM 18532</strain>
    </source>
</reference>
<gene>
    <name evidence="1" type="ORF">GCM10023350_16700</name>
</gene>
<proteinExistence type="predicted"/>
<accession>A0ABP8YLL9</accession>
<protein>
    <recommendedName>
        <fullName evidence="3">DUF4245 domain-containing protein</fullName>
    </recommendedName>
</protein>
<evidence type="ECO:0000313" key="2">
    <source>
        <dbReference type="Proteomes" id="UP001499882"/>
    </source>
</evidence>
<sequence>MVTLALPVLAGCGTTQGRAVETVRAPSAAEGCSAKVEPIDESPSFTPYERRLTHSPFPDDLAVRAVETPPLGLPDTLDGLAVVGASEAEHGAGSTVAYGGAAPKEGRSAFLRSGGLLVVLSPGVAGESVARDLAGDPLVADRIVQTTVGEHDAAVTWADPDESGLRPHHVLWTEPSGQEIDLVGVRAPEELVAIARDWVC</sequence>
<evidence type="ECO:0000313" key="1">
    <source>
        <dbReference type="EMBL" id="GAA4733781.1"/>
    </source>
</evidence>
<organism evidence="1 2">
    <name type="scientific">Nocardioides endophyticus</name>
    <dbReference type="NCBI Taxonomy" id="1353775"/>
    <lineage>
        <taxon>Bacteria</taxon>
        <taxon>Bacillati</taxon>
        <taxon>Actinomycetota</taxon>
        <taxon>Actinomycetes</taxon>
        <taxon>Propionibacteriales</taxon>
        <taxon>Nocardioidaceae</taxon>
        <taxon>Nocardioides</taxon>
    </lineage>
</organism>
<keyword evidence="2" id="KW-1185">Reference proteome</keyword>
<name>A0ABP8YLL9_9ACTN</name>
<comment type="caution">
    <text evidence="1">The sequence shown here is derived from an EMBL/GenBank/DDBJ whole genome shotgun (WGS) entry which is preliminary data.</text>
</comment>
<dbReference type="Proteomes" id="UP001499882">
    <property type="component" value="Unassembled WGS sequence"/>
</dbReference>
<evidence type="ECO:0008006" key="3">
    <source>
        <dbReference type="Google" id="ProtNLM"/>
    </source>
</evidence>
<dbReference type="EMBL" id="BAABKN010000009">
    <property type="protein sequence ID" value="GAA4733781.1"/>
    <property type="molecule type" value="Genomic_DNA"/>
</dbReference>